<dbReference type="PRINTS" id="PR00412">
    <property type="entry name" value="EPOXHYDRLASE"/>
</dbReference>
<dbReference type="InterPro" id="IPR000639">
    <property type="entry name" value="Epox_hydrolase-like"/>
</dbReference>
<dbReference type="EMBL" id="BAAATE010000022">
    <property type="protein sequence ID" value="GAA2681586.1"/>
    <property type="molecule type" value="Genomic_DNA"/>
</dbReference>
<evidence type="ECO:0000256" key="1">
    <source>
        <dbReference type="ARBA" id="ARBA00022801"/>
    </source>
</evidence>
<sequence length="317" mass="34498">MTEIIHRHIQVADLRMHVAEAGTGPLVVLLHGFPESWYSWRHQLLALAAAGYRAVAPDQRGYGGTDRPNAVEDYTILHTVGDVIGLIAALGEEQAVVAGHDWGSGVAWNSALMRPDRVRGVIALGGPYGPRPAAPPLATMRKEAGENFYVAYLQRPGVADRELSQDPRTTVRRALFGASGEAYPWNPIVPEDGGLLDTWREPEQLPDWLTEADLDVYAADFARTGFTGALNWFRNLDRNWALTSAWQDAVILPPALYITGDRDTAAALPGGKELIAGRSTVVPNQRGAVVLPGCGHWTQQERPTEVNKAIISFLASL</sequence>
<evidence type="ECO:0000313" key="3">
    <source>
        <dbReference type="EMBL" id="GAA2681586.1"/>
    </source>
</evidence>
<dbReference type="Gene3D" id="3.40.50.1820">
    <property type="entry name" value="alpha/beta hydrolase"/>
    <property type="match status" value="1"/>
</dbReference>
<name>A0ABN3SNW4_9ACTN</name>
<keyword evidence="1 3" id="KW-0378">Hydrolase</keyword>
<evidence type="ECO:0000259" key="2">
    <source>
        <dbReference type="Pfam" id="PF00561"/>
    </source>
</evidence>
<dbReference type="SUPFAM" id="SSF53474">
    <property type="entry name" value="alpha/beta-Hydrolases"/>
    <property type="match status" value="1"/>
</dbReference>
<dbReference type="InterPro" id="IPR000073">
    <property type="entry name" value="AB_hydrolase_1"/>
</dbReference>
<protein>
    <submittedName>
        <fullName evidence="3">Alpha/beta hydrolase</fullName>
    </submittedName>
</protein>
<accession>A0ABN3SNW4</accession>
<dbReference type="GO" id="GO:0016787">
    <property type="term" value="F:hydrolase activity"/>
    <property type="evidence" value="ECO:0007669"/>
    <property type="project" value="UniProtKB-KW"/>
</dbReference>
<organism evidence="3 4">
    <name type="scientific">Nonomuraea recticatena</name>
    <dbReference type="NCBI Taxonomy" id="46178"/>
    <lineage>
        <taxon>Bacteria</taxon>
        <taxon>Bacillati</taxon>
        <taxon>Actinomycetota</taxon>
        <taxon>Actinomycetes</taxon>
        <taxon>Streptosporangiales</taxon>
        <taxon>Streptosporangiaceae</taxon>
        <taxon>Nonomuraea</taxon>
    </lineage>
</organism>
<dbReference type="RefSeq" id="WP_346151948.1">
    <property type="nucleotide sequence ID" value="NZ_BAAATE010000022.1"/>
</dbReference>
<gene>
    <name evidence="3" type="ORF">GCM10010412_066450</name>
</gene>
<dbReference type="Pfam" id="PF00561">
    <property type="entry name" value="Abhydrolase_1"/>
    <property type="match status" value="1"/>
</dbReference>
<dbReference type="InterPro" id="IPR029058">
    <property type="entry name" value="AB_hydrolase_fold"/>
</dbReference>
<proteinExistence type="predicted"/>
<feature type="domain" description="AB hydrolase-1" evidence="2">
    <location>
        <begin position="25"/>
        <end position="141"/>
    </location>
</feature>
<keyword evidence="4" id="KW-1185">Reference proteome</keyword>
<evidence type="ECO:0000313" key="4">
    <source>
        <dbReference type="Proteomes" id="UP001501666"/>
    </source>
</evidence>
<dbReference type="Proteomes" id="UP001501666">
    <property type="component" value="Unassembled WGS sequence"/>
</dbReference>
<reference evidence="3 4" key="1">
    <citation type="journal article" date="2019" name="Int. J. Syst. Evol. Microbiol.">
        <title>The Global Catalogue of Microorganisms (GCM) 10K type strain sequencing project: providing services to taxonomists for standard genome sequencing and annotation.</title>
        <authorList>
            <consortium name="The Broad Institute Genomics Platform"/>
            <consortium name="The Broad Institute Genome Sequencing Center for Infectious Disease"/>
            <person name="Wu L."/>
            <person name="Ma J."/>
        </authorList>
    </citation>
    <scope>NUCLEOTIDE SEQUENCE [LARGE SCALE GENOMIC DNA]</scope>
    <source>
        <strain evidence="3 4">JCM 6835</strain>
    </source>
</reference>
<comment type="caution">
    <text evidence="3">The sequence shown here is derived from an EMBL/GenBank/DDBJ whole genome shotgun (WGS) entry which is preliminary data.</text>
</comment>
<dbReference type="PRINTS" id="PR00111">
    <property type="entry name" value="ABHYDROLASE"/>
</dbReference>
<dbReference type="PANTHER" id="PTHR43329">
    <property type="entry name" value="EPOXIDE HYDROLASE"/>
    <property type="match status" value="1"/>
</dbReference>